<feature type="domain" description="DUF6603" evidence="1">
    <location>
        <begin position="827"/>
        <end position="1373"/>
    </location>
</feature>
<dbReference type="InterPro" id="IPR046538">
    <property type="entry name" value="DUF6603"/>
</dbReference>
<gene>
    <name evidence="2" type="ORF">A1O9_08613</name>
</gene>
<dbReference type="STRING" id="1182545.A0A072P520"/>
<evidence type="ECO:0000259" key="1">
    <source>
        <dbReference type="Pfam" id="PF20248"/>
    </source>
</evidence>
<keyword evidence="3" id="KW-1185">Reference proteome</keyword>
<dbReference type="HOGENOM" id="CLU_001050_1_1_1"/>
<evidence type="ECO:0000313" key="3">
    <source>
        <dbReference type="Proteomes" id="UP000027920"/>
    </source>
</evidence>
<proteinExistence type="predicted"/>
<dbReference type="EMBL" id="AMGV01000008">
    <property type="protein sequence ID" value="KEF54961.1"/>
    <property type="molecule type" value="Genomic_DNA"/>
</dbReference>
<dbReference type="Pfam" id="PF20248">
    <property type="entry name" value="DUF6603"/>
    <property type="match status" value="1"/>
</dbReference>
<dbReference type="Proteomes" id="UP000027920">
    <property type="component" value="Unassembled WGS sequence"/>
</dbReference>
<dbReference type="VEuPathDB" id="FungiDB:A1O9_08613"/>
<protein>
    <recommendedName>
        <fullName evidence="1">DUF6603 domain-containing protein</fullName>
    </recommendedName>
</protein>
<dbReference type="OrthoDB" id="5352492at2759"/>
<organism evidence="2 3">
    <name type="scientific">Exophiala aquamarina CBS 119918</name>
    <dbReference type="NCBI Taxonomy" id="1182545"/>
    <lineage>
        <taxon>Eukaryota</taxon>
        <taxon>Fungi</taxon>
        <taxon>Dikarya</taxon>
        <taxon>Ascomycota</taxon>
        <taxon>Pezizomycotina</taxon>
        <taxon>Eurotiomycetes</taxon>
        <taxon>Chaetothyriomycetidae</taxon>
        <taxon>Chaetothyriales</taxon>
        <taxon>Herpotrichiellaceae</taxon>
        <taxon>Exophiala</taxon>
    </lineage>
</organism>
<accession>A0A072P520</accession>
<sequence length="1651" mass="181191">MADNDVDLSEWTDFFENSQLFAPTGLPTEGDNNSTCVLNKLGGLAFSSEKVQQEFRGNAPSGDEPFELLGLDQAVSSSHALQDILNTFGVNPDTWSISPILPDQDETEAPVDIMEPLRLMIQELRDAAGVSAEIEHENRNGLWIIPKQETALAITVGLAFKINLNQVVDIGNNIVDKLNELFGLKLSELNFSGLGKLKIRIKSRTVISKTEGDNGQTVWEDPSTLYEFLFQFPVFGLLLNFRITYVGEFEFSVSEDPSDTRSMFEKIASLIKQPPSADDADPTTDDQGFSITPRLWNLTVTKTDSAFEWSIAFLVKLKISAEWDTLTMALTYNGAIGTFTGRLIFKGTFNEPSLDVEFDEIWDVPTDFYPDLTDRFDFRSIPQFESLPNSFPTNLTEASFEYTKGSPYKLLMSATLNSDGALEDPPAGADEVPFPFEWTTISLYFAKSGSTLEMEMFTQFQLNPPDDRFGTGRIDLRFRYASGLWELGGHADNIQVGSIAPWFDPNLQSEVLDVVGKLKIVSVDLAYSFEKSGPKQKASAFTFEGLIEMGELQLSLLYQYQKITEGAPSARKLLTGSEKKLGPVVRAAANESTFWLFEAILDTPQPETTLAEIAESIVEGAAAELPSFVGDIQVKSDDAGAELMSLRVQKSGYGGVQRVVFVFNVNIATLEFTFAQVSSKIGTSNATKRLLRVAVEKIPLLSDLPVVKELPQPFDELQYMWSQTAGLVRTEVEALNQNLGEGNELMFKATTKSSVDPTSNKDPVVFAEGHHFVVVNDGQAILDHVFKPTKNQGSTTVARTLRAGDSTPAASLAASDEESKPSKGALSKTTQFLSISGVTFQYKGDRLWITLDATVVLGPLEFSLLGFGVGLNLSAVSLNQLDIVKLDPQVQLRGMAASFDKPPILIAGIFEMDEREVNGQHIKSYRGGVGLTIPPYAFVAVGEYAEVEEGSEKYKSVFIYAKLDGPLIDFQFAILRGVRIGFGYNSLIRSPSVRELHRFPLISDNGTSGTGNNPMEILENMRGGDNPWIQLKNNSYWLAFGLTISSFNIVNCTAVALVSFRANGVIFSIFGDVICTLPPSLNANAAFRLFYVEILMNAELNFVEDCFKVQAALAPSSFLLVPMARLRGGFALYTFFGRSPHAGDWVFSLGGYHRKFSVPSHYPRPERLGLDFSIGIISIEGKGYFALTPKAVMAGAFIHCELHVGPVFAYLDAAFDAMVQFEPVHYWVDMHVEVGVECRVRLLFVTIHISISIGAELHIEGPEFGGIAHVDFWFFSFDIEFGKRPSLPAPLTLAQFYDVCAKAGPPDAANGRTEPPEGLVLELKFSLEDGNFVMPTEDTQKDANGNPVPVTEPTSTGAGAKWFVKGGSFKFRVSSVFALSAARIETPESGEDEWIDDVGYAHDLPTQEGSGDMEAVEGLDEIELLSARPMGVSRAIKAPLYVGIRDADTPERVTTGWTASFVIQQMPKQMWLDPGQSIDALSREKGSMPLRMGVQFEAPPPVLAVSKIPPFNATDMSKFNVAHKDLPDHEAEQDVFLPAPRDAAGVPATWPAMQEAWAATAALWDRPSEEGEPVEEAGLARAMLTACMSALAWDKPSPETLAHVNTDEYTPWELPDVKFPERLVKGTTVGGGEVRDGFANYYLELPRVVAV</sequence>
<evidence type="ECO:0000313" key="2">
    <source>
        <dbReference type="EMBL" id="KEF54961.1"/>
    </source>
</evidence>
<reference evidence="2 3" key="1">
    <citation type="submission" date="2013-03" db="EMBL/GenBank/DDBJ databases">
        <title>The Genome Sequence of Exophiala aquamarina CBS 119918.</title>
        <authorList>
            <consortium name="The Broad Institute Genomics Platform"/>
            <person name="Cuomo C."/>
            <person name="de Hoog S."/>
            <person name="Gorbushina A."/>
            <person name="Walker B."/>
            <person name="Young S.K."/>
            <person name="Zeng Q."/>
            <person name="Gargeya S."/>
            <person name="Fitzgerald M."/>
            <person name="Haas B."/>
            <person name="Abouelleil A."/>
            <person name="Allen A.W."/>
            <person name="Alvarado L."/>
            <person name="Arachchi H.M."/>
            <person name="Berlin A.M."/>
            <person name="Chapman S.B."/>
            <person name="Gainer-Dewar J."/>
            <person name="Goldberg J."/>
            <person name="Griggs A."/>
            <person name="Gujja S."/>
            <person name="Hansen M."/>
            <person name="Howarth C."/>
            <person name="Imamovic A."/>
            <person name="Ireland A."/>
            <person name="Larimer J."/>
            <person name="McCowan C."/>
            <person name="Murphy C."/>
            <person name="Pearson M."/>
            <person name="Poon T.W."/>
            <person name="Priest M."/>
            <person name="Roberts A."/>
            <person name="Saif S."/>
            <person name="Shea T."/>
            <person name="Sisk P."/>
            <person name="Sykes S."/>
            <person name="Wortman J."/>
            <person name="Nusbaum C."/>
            <person name="Birren B."/>
        </authorList>
    </citation>
    <scope>NUCLEOTIDE SEQUENCE [LARGE SCALE GENOMIC DNA]</scope>
    <source>
        <strain evidence="2 3">CBS 119918</strain>
    </source>
</reference>
<name>A0A072P520_9EURO</name>
<dbReference type="RefSeq" id="XP_013257551.1">
    <property type="nucleotide sequence ID" value="XM_013402097.1"/>
</dbReference>
<dbReference type="GeneID" id="25283525"/>
<comment type="caution">
    <text evidence="2">The sequence shown here is derived from an EMBL/GenBank/DDBJ whole genome shotgun (WGS) entry which is preliminary data.</text>
</comment>